<name>A0A8T0GCR3_CERPU</name>
<evidence type="ECO:0000313" key="2">
    <source>
        <dbReference type="Proteomes" id="UP000822688"/>
    </source>
</evidence>
<gene>
    <name evidence="1" type="ORF">KC19_11G006200</name>
</gene>
<dbReference type="EMBL" id="CM026432">
    <property type="protein sequence ID" value="KAG0555829.1"/>
    <property type="molecule type" value="Genomic_DNA"/>
</dbReference>
<evidence type="ECO:0000313" key="1">
    <source>
        <dbReference type="EMBL" id="KAG0555829.1"/>
    </source>
</evidence>
<dbReference type="Proteomes" id="UP000822688">
    <property type="component" value="Chromosome 11"/>
</dbReference>
<keyword evidence="2" id="KW-1185">Reference proteome</keyword>
<sequence length="248" mass="27502">MGSWVQGTGTLGHGQSNIYGIHPTALPVVSIQSTNPEAWLQVVQQAMQQTSGVFVISDLQKEMDWREACILSDMLLKSYMSATQHNPLELHPGVDLEKGEGFSTSELAIQKLKFFHPHRDRGLFNVVLGSRSAFRALFIQFGANNRVFGVIPSVPSVYELTAGWDDDALLAVVIPGYSLHLFEPRVPSLTHWVHHTDNTDRVTQVFRCRLRPDFVVAGTQIGLAIQSIEHSPEASRRGSLAASQVRFD</sequence>
<dbReference type="OrthoDB" id="1924375at2759"/>
<reference evidence="1 2" key="1">
    <citation type="submission" date="2020-06" db="EMBL/GenBank/DDBJ databases">
        <title>WGS assembly of Ceratodon purpureus strain R40.</title>
        <authorList>
            <person name="Carey S.B."/>
            <person name="Jenkins J."/>
            <person name="Shu S."/>
            <person name="Lovell J.T."/>
            <person name="Sreedasyam A."/>
            <person name="Maumus F."/>
            <person name="Tiley G.P."/>
            <person name="Fernandez-Pozo N."/>
            <person name="Barry K."/>
            <person name="Chen C."/>
            <person name="Wang M."/>
            <person name="Lipzen A."/>
            <person name="Daum C."/>
            <person name="Saski C.A."/>
            <person name="Payton A.C."/>
            <person name="Mcbreen J.C."/>
            <person name="Conrad R.E."/>
            <person name="Kollar L.M."/>
            <person name="Olsson S."/>
            <person name="Huttunen S."/>
            <person name="Landis J.B."/>
            <person name="Wickett N.J."/>
            <person name="Johnson M.G."/>
            <person name="Rensing S.A."/>
            <person name="Grimwood J."/>
            <person name="Schmutz J."/>
            <person name="Mcdaniel S.F."/>
        </authorList>
    </citation>
    <scope>NUCLEOTIDE SEQUENCE [LARGE SCALE GENOMIC DNA]</scope>
    <source>
        <strain evidence="1 2">R40</strain>
    </source>
</reference>
<organism evidence="1 2">
    <name type="scientific">Ceratodon purpureus</name>
    <name type="common">Fire moss</name>
    <name type="synonym">Dicranum purpureum</name>
    <dbReference type="NCBI Taxonomy" id="3225"/>
    <lineage>
        <taxon>Eukaryota</taxon>
        <taxon>Viridiplantae</taxon>
        <taxon>Streptophyta</taxon>
        <taxon>Embryophyta</taxon>
        <taxon>Bryophyta</taxon>
        <taxon>Bryophytina</taxon>
        <taxon>Bryopsida</taxon>
        <taxon>Dicranidae</taxon>
        <taxon>Pseudoditrichales</taxon>
        <taxon>Ditrichaceae</taxon>
        <taxon>Ceratodon</taxon>
    </lineage>
</organism>
<comment type="caution">
    <text evidence="1">The sequence shown here is derived from an EMBL/GenBank/DDBJ whole genome shotgun (WGS) entry which is preliminary data.</text>
</comment>
<proteinExistence type="predicted"/>
<dbReference type="AlphaFoldDB" id="A0A8T0GCR3"/>
<accession>A0A8T0GCR3</accession>
<protein>
    <submittedName>
        <fullName evidence="1">Uncharacterized protein</fullName>
    </submittedName>
</protein>